<proteinExistence type="predicted"/>
<feature type="compositionally biased region" description="Low complexity" evidence="1">
    <location>
        <begin position="33"/>
        <end position="45"/>
    </location>
</feature>
<feature type="transmembrane region" description="Helical" evidence="2">
    <location>
        <begin position="101"/>
        <end position="122"/>
    </location>
</feature>
<accession>A0AA40CKM5</accession>
<feature type="region of interest" description="Disordered" evidence="1">
    <location>
        <begin position="31"/>
        <end position="88"/>
    </location>
</feature>
<dbReference type="Gene3D" id="3.40.50.150">
    <property type="entry name" value="Vaccinia Virus protein VP39"/>
    <property type="match status" value="1"/>
</dbReference>
<keyword evidence="4" id="KW-1185">Reference proteome</keyword>
<dbReference type="InterPro" id="IPR029063">
    <property type="entry name" value="SAM-dependent_MTases_sf"/>
</dbReference>
<evidence type="ECO:0000313" key="4">
    <source>
        <dbReference type="Proteomes" id="UP001174936"/>
    </source>
</evidence>
<dbReference type="AlphaFoldDB" id="A0AA40CKM5"/>
<dbReference type="PANTHER" id="PTHR42912:SF83">
    <property type="entry name" value="METHYLTRANSFERASE TYPE 11 DOMAIN-CONTAINING PROTEIN"/>
    <property type="match status" value="1"/>
</dbReference>
<dbReference type="GO" id="GO:0008168">
    <property type="term" value="F:methyltransferase activity"/>
    <property type="evidence" value="ECO:0007669"/>
    <property type="project" value="UniProtKB-KW"/>
</dbReference>
<organism evidence="3 4">
    <name type="scientific">Cercophora newfieldiana</name>
    <dbReference type="NCBI Taxonomy" id="92897"/>
    <lineage>
        <taxon>Eukaryota</taxon>
        <taxon>Fungi</taxon>
        <taxon>Dikarya</taxon>
        <taxon>Ascomycota</taxon>
        <taxon>Pezizomycotina</taxon>
        <taxon>Sordariomycetes</taxon>
        <taxon>Sordariomycetidae</taxon>
        <taxon>Sordariales</taxon>
        <taxon>Lasiosphaeriaceae</taxon>
        <taxon>Cercophora</taxon>
    </lineage>
</organism>
<dbReference type="InterPro" id="IPR050508">
    <property type="entry name" value="Methyltransf_Superfamily"/>
</dbReference>
<keyword evidence="3" id="KW-0489">Methyltransferase</keyword>
<feature type="compositionally biased region" description="Low complexity" evidence="1">
    <location>
        <begin position="52"/>
        <end position="73"/>
    </location>
</feature>
<dbReference type="EMBL" id="JAULSV010000006">
    <property type="protein sequence ID" value="KAK0640958.1"/>
    <property type="molecule type" value="Genomic_DNA"/>
</dbReference>
<reference evidence="3" key="1">
    <citation type="submission" date="2023-06" db="EMBL/GenBank/DDBJ databases">
        <title>Genome-scale phylogeny and comparative genomics of the fungal order Sordariales.</title>
        <authorList>
            <consortium name="Lawrence Berkeley National Laboratory"/>
            <person name="Hensen N."/>
            <person name="Bonometti L."/>
            <person name="Westerberg I."/>
            <person name="Brannstrom I.O."/>
            <person name="Guillou S."/>
            <person name="Cros-Aarteil S."/>
            <person name="Calhoun S."/>
            <person name="Haridas S."/>
            <person name="Kuo A."/>
            <person name="Mondo S."/>
            <person name="Pangilinan J."/>
            <person name="Riley R."/>
            <person name="Labutti K."/>
            <person name="Andreopoulos B."/>
            <person name="Lipzen A."/>
            <person name="Chen C."/>
            <person name="Yanf M."/>
            <person name="Daum C."/>
            <person name="Ng V."/>
            <person name="Clum A."/>
            <person name="Steindorff A."/>
            <person name="Ohm R."/>
            <person name="Martin F."/>
            <person name="Silar P."/>
            <person name="Natvig D."/>
            <person name="Lalanne C."/>
            <person name="Gautier V."/>
            <person name="Ament-Velasquez S.L."/>
            <person name="Kruys A."/>
            <person name="Hutchinson M.I."/>
            <person name="Powell A.J."/>
            <person name="Barry K."/>
            <person name="Miller A.N."/>
            <person name="Grigoriev I.V."/>
            <person name="Debuchy R."/>
            <person name="Gladieux P."/>
            <person name="Thoren M.H."/>
            <person name="Johannesson H."/>
        </authorList>
    </citation>
    <scope>NUCLEOTIDE SEQUENCE</scope>
    <source>
        <strain evidence="3">SMH2532-1</strain>
    </source>
</reference>
<sequence>MASRLTHLMPPSALLQASFRPGIPHLIIRASSQPRPQLPRQPLLRTFTHSSPRLTKQTPLKKPTLKPLPYSPTASHRKPPKPNNLPSDLDAIKKARKIPQIGILLAGMVAGIYILPFAYSLFAPKETQPTTTPSPSSECCSSHPVTGRPAGLDISRAPDATPRERRDAAEEFDMGLNYPEWLMGIKNLRKTLGVEARGDVLELAVGTGRNLKHYDWSGVVSGEAGEDDGLRSFTGVDISPDMVGVARDRLRDAVPGLARVMRKRRAETLPERGLAVEVLDGRARLFVGDAEGELPRPLGGEGGKYDTVVQTFGLCSVAEPVKLLESAAGVVKPDTGRIILLEHGRGTSGWFNKWFVDGSAQEHFDKFGCWWNRDIETAVREAEKKVPGLEVVALKRPGFMQFGTLFLIELKVNSKKIPAAKAVDAGEAVEVGNGKVEGDEFGTTKPSSEEPKRRGGWWPGSK</sequence>
<keyword evidence="2" id="KW-0472">Membrane</keyword>
<dbReference type="SUPFAM" id="SSF53335">
    <property type="entry name" value="S-adenosyl-L-methionine-dependent methyltransferases"/>
    <property type="match status" value="1"/>
</dbReference>
<name>A0AA40CKM5_9PEZI</name>
<keyword evidence="2" id="KW-0812">Transmembrane</keyword>
<protein>
    <submittedName>
        <fullName evidence="3">S-adenosyl-L-methionine-dependent methyltransferase</fullName>
    </submittedName>
</protein>
<evidence type="ECO:0000313" key="3">
    <source>
        <dbReference type="EMBL" id="KAK0640958.1"/>
    </source>
</evidence>
<keyword evidence="3" id="KW-0808">Transferase</keyword>
<evidence type="ECO:0000256" key="1">
    <source>
        <dbReference type="SAM" id="MobiDB-lite"/>
    </source>
</evidence>
<comment type="caution">
    <text evidence="3">The sequence shown here is derived from an EMBL/GenBank/DDBJ whole genome shotgun (WGS) entry which is preliminary data.</text>
</comment>
<keyword evidence="2" id="KW-1133">Transmembrane helix</keyword>
<dbReference type="CDD" id="cd02440">
    <property type="entry name" value="AdoMet_MTases"/>
    <property type="match status" value="1"/>
</dbReference>
<gene>
    <name evidence="3" type="ORF">B0T16DRAFT_418814</name>
</gene>
<feature type="compositionally biased region" description="Low complexity" evidence="1">
    <location>
        <begin position="126"/>
        <end position="144"/>
    </location>
</feature>
<dbReference type="PANTHER" id="PTHR42912">
    <property type="entry name" value="METHYLTRANSFERASE"/>
    <property type="match status" value="1"/>
</dbReference>
<dbReference type="Proteomes" id="UP001174936">
    <property type="component" value="Unassembled WGS sequence"/>
</dbReference>
<dbReference type="GO" id="GO:0032259">
    <property type="term" value="P:methylation"/>
    <property type="evidence" value="ECO:0007669"/>
    <property type="project" value="UniProtKB-KW"/>
</dbReference>
<feature type="region of interest" description="Disordered" evidence="1">
    <location>
        <begin position="433"/>
        <end position="462"/>
    </location>
</feature>
<evidence type="ECO:0000256" key="2">
    <source>
        <dbReference type="SAM" id="Phobius"/>
    </source>
</evidence>
<feature type="region of interest" description="Disordered" evidence="1">
    <location>
        <begin position="126"/>
        <end position="167"/>
    </location>
</feature>